<gene>
    <name evidence="3" type="ORF">SARC_03346</name>
</gene>
<dbReference type="RefSeq" id="XP_014158320.1">
    <property type="nucleotide sequence ID" value="XM_014302845.1"/>
</dbReference>
<evidence type="ECO:0000313" key="3">
    <source>
        <dbReference type="EMBL" id="KNC84418.1"/>
    </source>
</evidence>
<keyword evidence="1" id="KW-1133">Transmembrane helix</keyword>
<sequence>VPASIHFAMTAVMTGAFGYYLYYTYQGSSLFVQFWQNMRAYVLNTVTQLIIFGLYLSQYPTIRLKMVMATFFVWLIMLDTFSVPLLRAIARKFLGMHLWGNIDFTGLPLRMLSNQNSLESSLQNKKMRTSLEAFANHRYAGENIRFLSRVDELYSKSLSNQVTTNEIQKAIDDFIRPNGCDRLNLMCATRRNTISSFEKDEPVTKIFGAAEREIKTLFAIQIWRAFIVTDEYKALKAEQERDERAETNLRNALYNIGVLPKYTSPRNTDSIFETMTGNVVMSSNVVVSSMEPIDPKSSALKVETKLRLV</sequence>
<dbReference type="PANTHER" id="PTHR10845:SF192">
    <property type="entry name" value="DOUBLE HIT, ISOFORM B"/>
    <property type="match status" value="1"/>
</dbReference>
<feature type="transmembrane region" description="Helical" evidence="1">
    <location>
        <begin position="6"/>
        <end position="25"/>
    </location>
</feature>
<keyword evidence="1" id="KW-0812">Transmembrane</keyword>
<dbReference type="SUPFAM" id="SSF48097">
    <property type="entry name" value="Regulator of G-protein signaling, RGS"/>
    <property type="match status" value="1"/>
</dbReference>
<accession>A0A0L0G841</accession>
<feature type="non-terminal residue" evidence="3">
    <location>
        <position position="1"/>
    </location>
</feature>
<feature type="domain" description="RGS" evidence="2">
    <location>
        <begin position="117"/>
        <end position="236"/>
    </location>
</feature>
<dbReference type="PANTHER" id="PTHR10845">
    <property type="entry name" value="REGULATOR OF G PROTEIN SIGNALING"/>
    <property type="match status" value="1"/>
</dbReference>
<feature type="transmembrane region" description="Helical" evidence="1">
    <location>
        <begin position="62"/>
        <end position="86"/>
    </location>
</feature>
<evidence type="ECO:0000259" key="2">
    <source>
        <dbReference type="PROSITE" id="PS50132"/>
    </source>
</evidence>
<protein>
    <recommendedName>
        <fullName evidence="2">RGS domain-containing protein</fullName>
    </recommendedName>
</protein>
<feature type="transmembrane region" description="Helical" evidence="1">
    <location>
        <begin position="37"/>
        <end position="56"/>
    </location>
</feature>
<dbReference type="InterPro" id="IPR016137">
    <property type="entry name" value="RGS"/>
</dbReference>
<organism evidence="3 4">
    <name type="scientific">Sphaeroforma arctica JP610</name>
    <dbReference type="NCBI Taxonomy" id="667725"/>
    <lineage>
        <taxon>Eukaryota</taxon>
        <taxon>Ichthyosporea</taxon>
        <taxon>Ichthyophonida</taxon>
        <taxon>Sphaeroforma</taxon>
    </lineage>
</organism>
<dbReference type="AlphaFoldDB" id="A0A0L0G841"/>
<dbReference type="PROSITE" id="PS50132">
    <property type="entry name" value="RGS"/>
    <property type="match status" value="1"/>
</dbReference>
<proteinExistence type="predicted"/>
<dbReference type="Pfam" id="PF00615">
    <property type="entry name" value="RGS"/>
    <property type="match status" value="1"/>
</dbReference>
<evidence type="ECO:0000256" key="1">
    <source>
        <dbReference type="SAM" id="Phobius"/>
    </source>
</evidence>
<dbReference type="InterPro" id="IPR036305">
    <property type="entry name" value="RGS_sf"/>
</dbReference>
<dbReference type="Gene3D" id="1.10.167.10">
    <property type="entry name" value="Regulator of G-protein Signalling 4, domain 2"/>
    <property type="match status" value="1"/>
</dbReference>
<reference evidence="3 4" key="1">
    <citation type="submission" date="2011-02" db="EMBL/GenBank/DDBJ databases">
        <title>The Genome Sequence of Sphaeroforma arctica JP610.</title>
        <authorList>
            <consortium name="The Broad Institute Genome Sequencing Platform"/>
            <person name="Russ C."/>
            <person name="Cuomo C."/>
            <person name="Young S.K."/>
            <person name="Zeng Q."/>
            <person name="Gargeya S."/>
            <person name="Alvarado L."/>
            <person name="Berlin A."/>
            <person name="Chapman S.B."/>
            <person name="Chen Z."/>
            <person name="Freedman E."/>
            <person name="Gellesch M."/>
            <person name="Goldberg J."/>
            <person name="Griggs A."/>
            <person name="Gujja S."/>
            <person name="Heilman E."/>
            <person name="Heiman D."/>
            <person name="Howarth C."/>
            <person name="Mehta T."/>
            <person name="Neiman D."/>
            <person name="Pearson M."/>
            <person name="Roberts A."/>
            <person name="Saif S."/>
            <person name="Shea T."/>
            <person name="Shenoy N."/>
            <person name="Sisk P."/>
            <person name="Stolte C."/>
            <person name="Sykes S."/>
            <person name="White J."/>
            <person name="Yandava C."/>
            <person name="Burger G."/>
            <person name="Gray M.W."/>
            <person name="Holland P.W.H."/>
            <person name="King N."/>
            <person name="Lang F.B.F."/>
            <person name="Roger A.J."/>
            <person name="Ruiz-Trillo I."/>
            <person name="Haas B."/>
            <person name="Nusbaum C."/>
            <person name="Birren B."/>
        </authorList>
    </citation>
    <scope>NUCLEOTIDE SEQUENCE [LARGE SCALE GENOMIC DNA]</scope>
    <source>
        <strain evidence="3 4">JP610</strain>
    </source>
</reference>
<name>A0A0L0G841_9EUKA</name>
<dbReference type="EMBL" id="KQ241765">
    <property type="protein sequence ID" value="KNC84418.1"/>
    <property type="molecule type" value="Genomic_DNA"/>
</dbReference>
<dbReference type="GeneID" id="25903850"/>
<dbReference type="InterPro" id="IPR044926">
    <property type="entry name" value="RGS_subdomain_2"/>
</dbReference>
<keyword evidence="1" id="KW-0472">Membrane</keyword>
<keyword evidence="4" id="KW-1185">Reference proteome</keyword>
<dbReference type="SMART" id="SM00315">
    <property type="entry name" value="RGS"/>
    <property type="match status" value="1"/>
</dbReference>
<dbReference type="Proteomes" id="UP000054560">
    <property type="component" value="Unassembled WGS sequence"/>
</dbReference>
<evidence type="ECO:0000313" key="4">
    <source>
        <dbReference type="Proteomes" id="UP000054560"/>
    </source>
</evidence>